<keyword evidence="2" id="KW-1185">Reference proteome</keyword>
<organism evidence="1 2">
    <name type="scientific">Citreimonas salinaria</name>
    <dbReference type="NCBI Taxonomy" id="321339"/>
    <lineage>
        <taxon>Bacteria</taxon>
        <taxon>Pseudomonadati</taxon>
        <taxon>Pseudomonadota</taxon>
        <taxon>Alphaproteobacteria</taxon>
        <taxon>Rhodobacterales</taxon>
        <taxon>Roseobacteraceae</taxon>
        <taxon>Citreimonas</taxon>
    </lineage>
</organism>
<dbReference type="EMBL" id="FNPF01000017">
    <property type="protein sequence ID" value="SDY75949.1"/>
    <property type="molecule type" value="Genomic_DNA"/>
</dbReference>
<accession>A0A1H3MIJ9</accession>
<proteinExistence type="predicted"/>
<dbReference type="RefSeq" id="WP_089885050.1">
    <property type="nucleotide sequence ID" value="NZ_FNPF01000017.1"/>
</dbReference>
<reference evidence="1 2" key="1">
    <citation type="submission" date="2016-10" db="EMBL/GenBank/DDBJ databases">
        <authorList>
            <person name="de Groot N.N."/>
        </authorList>
    </citation>
    <scope>NUCLEOTIDE SEQUENCE [LARGE SCALE GENOMIC DNA]</scope>
    <source>
        <strain evidence="1 2">DSM 26880</strain>
    </source>
</reference>
<evidence type="ECO:0000313" key="1">
    <source>
        <dbReference type="EMBL" id="SDY75949.1"/>
    </source>
</evidence>
<sequence length="79" mass="8877">MKADNLAREAELLLAFRRLDEVEKVILMASMDALKDDTLSIDIWRAHVGSLFAKHRRGEDITVAELAEMAKRATPAEPD</sequence>
<name>A0A1H3MIJ9_9RHOB</name>
<protein>
    <submittedName>
        <fullName evidence="1">Uncharacterized protein</fullName>
    </submittedName>
</protein>
<dbReference type="Proteomes" id="UP000199286">
    <property type="component" value="Unassembled WGS sequence"/>
</dbReference>
<gene>
    <name evidence="1" type="ORF">SAMN05444340_11723</name>
</gene>
<evidence type="ECO:0000313" key="2">
    <source>
        <dbReference type="Proteomes" id="UP000199286"/>
    </source>
</evidence>
<dbReference type="AlphaFoldDB" id="A0A1H3MIJ9"/>
<dbReference type="STRING" id="321339.SAMN05444340_11723"/>